<dbReference type="OrthoDB" id="9961674at2"/>
<reference evidence="3" key="1">
    <citation type="submission" date="2016-11" db="EMBL/GenBank/DDBJ databases">
        <authorList>
            <person name="Varghese N."/>
            <person name="Submissions S."/>
        </authorList>
    </citation>
    <scope>NUCLEOTIDE SEQUENCE [LARGE SCALE GENOMIC DNA]</scope>
    <source>
        <strain evidence="3">DSM 22623</strain>
    </source>
</reference>
<dbReference type="Proteomes" id="UP000184432">
    <property type="component" value="Unassembled WGS sequence"/>
</dbReference>
<dbReference type="AlphaFoldDB" id="A0A1M6EGM5"/>
<dbReference type="RefSeq" id="WP_139241954.1">
    <property type="nucleotide sequence ID" value="NZ_FQYP01000003.1"/>
</dbReference>
<dbReference type="STRING" id="570521.SAMN04488508_103394"/>
<dbReference type="EMBL" id="FQYP01000003">
    <property type="protein sequence ID" value="SHI84480.1"/>
    <property type="molecule type" value="Genomic_DNA"/>
</dbReference>
<keyword evidence="3" id="KW-1185">Reference proteome</keyword>
<name>A0A1M6EGM5_9FLAO</name>
<keyword evidence="1" id="KW-0732">Signal</keyword>
<organism evidence="2 3">
    <name type="scientific">Aquimarina spongiae</name>
    <dbReference type="NCBI Taxonomy" id="570521"/>
    <lineage>
        <taxon>Bacteria</taxon>
        <taxon>Pseudomonadati</taxon>
        <taxon>Bacteroidota</taxon>
        <taxon>Flavobacteriia</taxon>
        <taxon>Flavobacteriales</taxon>
        <taxon>Flavobacteriaceae</taxon>
        <taxon>Aquimarina</taxon>
    </lineage>
</organism>
<accession>A0A1M6EGM5</accession>
<feature type="chain" id="PRO_5012138500" evidence="1">
    <location>
        <begin position="21"/>
        <end position="173"/>
    </location>
</feature>
<sequence length="173" mass="20384">MKTKRIIWGLLISITLMACSTDDTIIPEQENTKTLENTINKFIIINPDEEEQQENEYEYGMPFDNSYEGEDFIIELFHSQENEAVRVDVRQKFYQKYPDLVLVKIAASQSHLNSPKAKIERWFLTSLRGLENSRGAQDLPEEEDDPTQLEELLAKYYLLLSEIREDERIELYE</sequence>
<gene>
    <name evidence="2" type="ORF">SAMN04488508_103394</name>
</gene>
<evidence type="ECO:0000313" key="2">
    <source>
        <dbReference type="EMBL" id="SHI84480.1"/>
    </source>
</evidence>
<feature type="signal peptide" evidence="1">
    <location>
        <begin position="1"/>
        <end position="20"/>
    </location>
</feature>
<evidence type="ECO:0000256" key="1">
    <source>
        <dbReference type="SAM" id="SignalP"/>
    </source>
</evidence>
<proteinExistence type="predicted"/>
<dbReference type="PROSITE" id="PS51257">
    <property type="entry name" value="PROKAR_LIPOPROTEIN"/>
    <property type="match status" value="1"/>
</dbReference>
<evidence type="ECO:0000313" key="3">
    <source>
        <dbReference type="Proteomes" id="UP000184432"/>
    </source>
</evidence>
<protein>
    <submittedName>
        <fullName evidence="2">Uncharacterized protein</fullName>
    </submittedName>
</protein>